<feature type="modified residue" description="N6-acetyllysine" evidence="12">
    <location>
        <position position="75"/>
    </location>
</feature>
<sequence>MPVSRMRMRPWLEDRLDSNSIAGLVWLDKEKKIFAIPWKHAARHGWEMEKDACLFKQWAIHTGKYKVGMSNPDPKTWKANFRCAMNSLPDIVEVKDRSVNKGCGAVRVYKMLQNVSKNREKRSRTKDAKSKNKNKDAALKEEVLEESDASPLEDHNNYTKQNEETTPQADSTQHAFFQDFLTQHGSTCDDSSDWSSPEHNQGHNFQVSPNHTTDFDAMSEELFQITQQFEWEQLQSTSMSSFNVQSNVVDSTDSAHSPDSHWSDTSGQEIELRFYTELHTDETLQRRDGMTELEFPDMSGLYESWSSSTVLQQIS</sequence>
<dbReference type="AlphaFoldDB" id="A0A8C9SCH9"/>
<dbReference type="FunFam" id="1.10.10.10:FF:000065">
    <property type="entry name" value="Interferon regulatory factor"/>
    <property type="match status" value="1"/>
</dbReference>
<evidence type="ECO:0000256" key="4">
    <source>
        <dbReference type="ARBA" id="ARBA00022499"/>
    </source>
</evidence>
<dbReference type="SUPFAM" id="SSF46785">
    <property type="entry name" value="Winged helix' DNA-binding domain"/>
    <property type="match status" value="1"/>
</dbReference>
<reference evidence="15 16" key="1">
    <citation type="submission" date="2019-04" db="EMBL/GenBank/DDBJ databases">
        <authorList>
            <consortium name="Wellcome Sanger Institute Data Sharing"/>
        </authorList>
    </citation>
    <scope>NUCLEOTIDE SEQUENCE [LARGE SCALE GENOMIC DNA]</scope>
</reference>
<dbReference type="PRINTS" id="PR00267">
    <property type="entry name" value="INTFRNREGFCT"/>
</dbReference>
<feature type="compositionally biased region" description="Basic and acidic residues" evidence="13">
    <location>
        <begin position="152"/>
        <end position="163"/>
    </location>
</feature>
<accession>A0A8C9SCH9</accession>
<name>A0A8C9SCH9_SCLFO</name>
<evidence type="ECO:0000256" key="5">
    <source>
        <dbReference type="ARBA" id="ARBA00022843"/>
    </source>
</evidence>
<feature type="domain" description="IRF tryptophan pentad repeat" evidence="14">
    <location>
        <begin position="5"/>
        <end position="113"/>
    </location>
</feature>
<dbReference type="Gene3D" id="1.10.10.10">
    <property type="entry name" value="Winged helix-like DNA-binding domain superfamily/Winged helix DNA-binding domain"/>
    <property type="match status" value="1"/>
</dbReference>
<dbReference type="GO" id="GO:0002376">
    <property type="term" value="P:immune system process"/>
    <property type="evidence" value="ECO:0007669"/>
    <property type="project" value="TreeGrafter"/>
</dbReference>
<protein>
    <recommendedName>
        <fullName evidence="11">Interferon regulatory factor</fullName>
    </recommendedName>
</protein>
<evidence type="ECO:0000256" key="8">
    <source>
        <dbReference type="ARBA" id="ARBA00023159"/>
    </source>
</evidence>
<keyword evidence="7 11" id="KW-0238">DNA-binding</keyword>
<reference evidence="15" key="3">
    <citation type="submission" date="2025-09" db="UniProtKB">
        <authorList>
            <consortium name="Ensembl"/>
        </authorList>
    </citation>
    <scope>IDENTIFICATION</scope>
</reference>
<dbReference type="GeneID" id="108929749"/>
<dbReference type="OrthoDB" id="6538197at2759"/>
<evidence type="ECO:0000256" key="3">
    <source>
        <dbReference type="ARBA" id="ARBA00022490"/>
    </source>
</evidence>
<dbReference type="RefSeq" id="XP_018600013.1">
    <property type="nucleotide sequence ID" value="XM_018744497.2"/>
</dbReference>
<dbReference type="PANTHER" id="PTHR11949">
    <property type="entry name" value="INTERFERON REGULATORY FACTOR"/>
    <property type="match status" value="1"/>
</dbReference>
<keyword evidence="6 11" id="KW-0805">Transcription regulation</keyword>
<dbReference type="KEGG" id="sfm:108929749"/>
<dbReference type="PANTHER" id="PTHR11949:SF3">
    <property type="entry name" value="INTERFERON REGULATORY FACTOR 1"/>
    <property type="match status" value="1"/>
</dbReference>
<evidence type="ECO:0000256" key="1">
    <source>
        <dbReference type="ARBA" id="ARBA00004123"/>
    </source>
</evidence>
<dbReference type="GO" id="GO:0005634">
    <property type="term" value="C:nucleus"/>
    <property type="evidence" value="ECO:0007669"/>
    <property type="project" value="UniProtKB-SubCell"/>
</dbReference>
<evidence type="ECO:0000259" key="14">
    <source>
        <dbReference type="PROSITE" id="PS51507"/>
    </source>
</evidence>
<evidence type="ECO:0000256" key="6">
    <source>
        <dbReference type="ARBA" id="ARBA00023015"/>
    </source>
</evidence>
<gene>
    <name evidence="15" type="primary">LOC108929749</name>
</gene>
<dbReference type="PROSITE" id="PS51507">
    <property type="entry name" value="IRF_2"/>
    <property type="match status" value="1"/>
</dbReference>
<keyword evidence="3" id="KW-0963">Cytoplasm</keyword>
<dbReference type="GeneTree" id="ENSGT00940000156288"/>
<keyword evidence="4" id="KW-1017">Isopeptide bond</keyword>
<feature type="region of interest" description="Disordered" evidence="13">
    <location>
        <begin position="114"/>
        <end position="170"/>
    </location>
</feature>
<keyword evidence="16" id="KW-1185">Reference proteome</keyword>
<dbReference type="InterPro" id="IPR001346">
    <property type="entry name" value="Interferon_reg_fact_DNA-bd_dom"/>
</dbReference>
<dbReference type="GO" id="GO:0000978">
    <property type="term" value="F:RNA polymerase II cis-regulatory region sequence-specific DNA binding"/>
    <property type="evidence" value="ECO:0007669"/>
    <property type="project" value="TreeGrafter"/>
</dbReference>
<dbReference type="InterPro" id="IPR019817">
    <property type="entry name" value="Interferon_reg_fac_CS"/>
</dbReference>
<comment type="similarity">
    <text evidence="11">Belongs to the IRF family.</text>
</comment>
<dbReference type="InterPro" id="IPR036388">
    <property type="entry name" value="WH-like_DNA-bd_sf"/>
</dbReference>
<evidence type="ECO:0000313" key="15">
    <source>
        <dbReference type="Ensembl" id="ENSSFOP00015028959.1"/>
    </source>
</evidence>
<evidence type="ECO:0000256" key="12">
    <source>
        <dbReference type="PIRSR" id="PIRSR038196-1"/>
    </source>
</evidence>
<feature type="compositionally biased region" description="Basic and acidic residues" evidence="13">
    <location>
        <begin position="125"/>
        <end position="142"/>
    </location>
</feature>
<evidence type="ECO:0000256" key="11">
    <source>
        <dbReference type="PIRNR" id="PIRNR038196"/>
    </source>
</evidence>
<dbReference type="PROSITE" id="PS00601">
    <property type="entry name" value="IRF_1"/>
    <property type="match status" value="1"/>
</dbReference>
<comment type="subcellular location">
    <subcellularLocation>
        <location evidence="2">Cytoplasm</location>
    </subcellularLocation>
    <subcellularLocation>
        <location evidence="1 11">Nucleus</location>
    </subcellularLocation>
</comment>
<feature type="modified residue" description="N6-acetyllysine" evidence="12">
    <location>
        <position position="78"/>
    </location>
</feature>
<evidence type="ECO:0000256" key="7">
    <source>
        <dbReference type="ARBA" id="ARBA00023125"/>
    </source>
</evidence>
<organism evidence="15 16">
    <name type="scientific">Scleropages formosus</name>
    <name type="common">Asian bonytongue</name>
    <name type="synonym">Osteoglossum formosum</name>
    <dbReference type="NCBI Taxonomy" id="113540"/>
    <lineage>
        <taxon>Eukaryota</taxon>
        <taxon>Metazoa</taxon>
        <taxon>Chordata</taxon>
        <taxon>Craniata</taxon>
        <taxon>Vertebrata</taxon>
        <taxon>Euteleostomi</taxon>
        <taxon>Actinopterygii</taxon>
        <taxon>Neopterygii</taxon>
        <taxon>Teleostei</taxon>
        <taxon>Osteoglossocephala</taxon>
        <taxon>Osteoglossomorpha</taxon>
        <taxon>Osteoglossiformes</taxon>
        <taxon>Osteoglossidae</taxon>
        <taxon>Scleropages</taxon>
    </lineage>
</organism>
<dbReference type="Proteomes" id="UP000694397">
    <property type="component" value="Chromosome 13"/>
</dbReference>
<evidence type="ECO:0000256" key="10">
    <source>
        <dbReference type="ARBA" id="ARBA00023242"/>
    </source>
</evidence>
<dbReference type="InterPro" id="IPR017431">
    <property type="entry name" value="IRF1/IRF2"/>
</dbReference>
<dbReference type="InterPro" id="IPR036390">
    <property type="entry name" value="WH_DNA-bd_sf"/>
</dbReference>
<keyword evidence="5" id="KW-0832">Ubl conjugation</keyword>
<evidence type="ECO:0000313" key="16">
    <source>
        <dbReference type="Proteomes" id="UP000694397"/>
    </source>
</evidence>
<dbReference type="SMART" id="SM00348">
    <property type="entry name" value="IRF"/>
    <property type="match status" value="1"/>
</dbReference>
<keyword evidence="10 11" id="KW-0539">Nucleus</keyword>
<dbReference type="Pfam" id="PF00605">
    <property type="entry name" value="IRF"/>
    <property type="match status" value="1"/>
</dbReference>
<keyword evidence="9 11" id="KW-0804">Transcription</keyword>
<dbReference type="Ensembl" id="ENSSFOT00015029287.2">
    <property type="protein sequence ID" value="ENSSFOP00015028959.1"/>
    <property type="gene ID" value="ENSSFOG00015018597.2"/>
</dbReference>
<dbReference type="PIRSF" id="PIRSF038196">
    <property type="entry name" value="IFN_RF1/2"/>
    <property type="match status" value="1"/>
</dbReference>
<keyword evidence="8 11" id="KW-0010">Activator</keyword>
<proteinExistence type="inferred from homology"/>
<evidence type="ECO:0000256" key="13">
    <source>
        <dbReference type="SAM" id="MobiDB-lite"/>
    </source>
</evidence>
<dbReference type="GO" id="GO:0005737">
    <property type="term" value="C:cytoplasm"/>
    <property type="evidence" value="ECO:0007669"/>
    <property type="project" value="UniProtKB-SubCell"/>
</dbReference>
<dbReference type="GO" id="GO:0000981">
    <property type="term" value="F:DNA-binding transcription factor activity, RNA polymerase II-specific"/>
    <property type="evidence" value="ECO:0007669"/>
    <property type="project" value="TreeGrafter"/>
</dbReference>
<evidence type="ECO:0000256" key="2">
    <source>
        <dbReference type="ARBA" id="ARBA00004496"/>
    </source>
</evidence>
<dbReference type="CDD" id="cd00103">
    <property type="entry name" value="IRF"/>
    <property type="match status" value="1"/>
</dbReference>
<reference evidence="15" key="2">
    <citation type="submission" date="2025-08" db="UniProtKB">
        <authorList>
            <consortium name="Ensembl"/>
        </authorList>
    </citation>
    <scope>IDENTIFICATION</scope>
</reference>
<feature type="region of interest" description="Disordered" evidence="13">
    <location>
        <begin position="187"/>
        <end position="212"/>
    </location>
</feature>
<dbReference type="RefSeq" id="XP_018600012.1">
    <property type="nucleotide sequence ID" value="XM_018744496.2"/>
</dbReference>
<evidence type="ECO:0000256" key="9">
    <source>
        <dbReference type="ARBA" id="ARBA00023163"/>
    </source>
</evidence>